<name>A0A2M9CRE3_9BACT</name>
<comment type="caution">
    <text evidence="1">The sequence shown here is derived from an EMBL/GenBank/DDBJ whole genome shotgun (WGS) entry which is preliminary data.</text>
</comment>
<evidence type="ECO:0000313" key="1">
    <source>
        <dbReference type="EMBL" id="PJJ74457.1"/>
    </source>
</evidence>
<proteinExistence type="predicted"/>
<reference evidence="1 2" key="1">
    <citation type="submission" date="2017-11" db="EMBL/GenBank/DDBJ databases">
        <title>Genomic Encyclopedia of Archaeal and Bacterial Type Strains, Phase II (KMG-II): From Individual Species to Whole Genera.</title>
        <authorList>
            <person name="Goeker M."/>
        </authorList>
    </citation>
    <scope>NUCLEOTIDE SEQUENCE [LARGE SCALE GENOMIC DNA]</scope>
    <source>
        <strain evidence="1 2">DSM 27268</strain>
    </source>
</reference>
<dbReference type="AlphaFoldDB" id="A0A2M9CRE3"/>
<keyword evidence="2" id="KW-1185">Reference proteome</keyword>
<organism evidence="1 2">
    <name type="scientific">Thermoflavifilum aggregans</name>
    <dbReference type="NCBI Taxonomy" id="454188"/>
    <lineage>
        <taxon>Bacteria</taxon>
        <taxon>Pseudomonadati</taxon>
        <taxon>Bacteroidota</taxon>
        <taxon>Chitinophagia</taxon>
        <taxon>Chitinophagales</taxon>
        <taxon>Chitinophagaceae</taxon>
        <taxon>Thermoflavifilum</taxon>
    </lineage>
</organism>
<gene>
    <name evidence="1" type="ORF">BXY57_0015</name>
</gene>
<accession>A0A2M9CRE3</accession>
<protein>
    <submittedName>
        <fullName evidence="1">Uncharacterized protein</fullName>
    </submittedName>
</protein>
<sequence length="47" mass="5679">MNDIRIVNFLYSDIVACDWDIYRFQKIILPAMPEKLMLTMLFINCCY</sequence>
<evidence type="ECO:0000313" key="2">
    <source>
        <dbReference type="Proteomes" id="UP000230000"/>
    </source>
</evidence>
<dbReference type="EMBL" id="PGFG01000001">
    <property type="protein sequence ID" value="PJJ74457.1"/>
    <property type="molecule type" value="Genomic_DNA"/>
</dbReference>
<dbReference type="Proteomes" id="UP000230000">
    <property type="component" value="Unassembled WGS sequence"/>
</dbReference>